<evidence type="ECO:0000256" key="1">
    <source>
        <dbReference type="SAM" id="MobiDB-lite"/>
    </source>
</evidence>
<feature type="region of interest" description="Disordered" evidence="1">
    <location>
        <begin position="129"/>
        <end position="158"/>
    </location>
</feature>
<accession>A0A518IWS2</accession>
<dbReference type="AlphaFoldDB" id="A0A518IWS2"/>
<protein>
    <submittedName>
        <fullName evidence="2">Uncharacterized protein</fullName>
    </submittedName>
</protein>
<name>A0A518IWS2_9BACT</name>
<feature type="region of interest" description="Disordered" evidence="1">
    <location>
        <begin position="47"/>
        <end position="70"/>
    </location>
</feature>
<dbReference type="Proteomes" id="UP000316770">
    <property type="component" value="Chromosome"/>
</dbReference>
<evidence type="ECO:0000313" key="2">
    <source>
        <dbReference type="EMBL" id="QDV57534.1"/>
    </source>
</evidence>
<dbReference type="EMBL" id="CP036318">
    <property type="protein sequence ID" value="QDV57534.1"/>
    <property type="molecule type" value="Genomic_DNA"/>
</dbReference>
<sequence>MFSAIFADVGQPGNTNVLSANVQILQTFGAPSIQEIEQRQMSISASGATFTSPTNFGTSSSRGPSDEEKQAHLAAALQSIGVDSSTASDVLSQVEERVESLRSNGSATSESSIRSAVEEVLEANGIDSADVGAAIKGNRPPGPPPRGPKPSDDESTDLESVLLSSNLDAGTLDSLLSSIVDTIQELNSDSSTEVSDDSIRSALTQAFEASGVDIDLLEQSLGQPIGSSGSILNRLA</sequence>
<organism evidence="2 3">
    <name type="scientific">Rosistilla oblonga</name>
    <dbReference type="NCBI Taxonomy" id="2527990"/>
    <lineage>
        <taxon>Bacteria</taxon>
        <taxon>Pseudomonadati</taxon>
        <taxon>Planctomycetota</taxon>
        <taxon>Planctomycetia</taxon>
        <taxon>Pirellulales</taxon>
        <taxon>Pirellulaceae</taxon>
        <taxon>Rosistilla</taxon>
    </lineage>
</organism>
<reference evidence="2 3" key="1">
    <citation type="submission" date="2019-02" db="EMBL/GenBank/DDBJ databases">
        <title>Deep-cultivation of Planctomycetes and their phenomic and genomic characterization uncovers novel biology.</title>
        <authorList>
            <person name="Wiegand S."/>
            <person name="Jogler M."/>
            <person name="Boedeker C."/>
            <person name="Pinto D."/>
            <person name="Vollmers J."/>
            <person name="Rivas-Marin E."/>
            <person name="Kohn T."/>
            <person name="Peeters S.H."/>
            <person name="Heuer A."/>
            <person name="Rast P."/>
            <person name="Oberbeckmann S."/>
            <person name="Bunk B."/>
            <person name="Jeske O."/>
            <person name="Meyerdierks A."/>
            <person name="Storesund J.E."/>
            <person name="Kallscheuer N."/>
            <person name="Luecker S."/>
            <person name="Lage O.M."/>
            <person name="Pohl T."/>
            <person name="Merkel B.J."/>
            <person name="Hornburger P."/>
            <person name="Mueller R.-W."/>
            <person name="Bruemmer F."/>
            <person name="Labrenz M."/>
            <person name="Spormann A.M."/>
            <person name="Op den Camp H."/>
            <person name="Overmann J."/>
            <person name="Amann R."/>
            <person name="Jetten M.S.M."/>
            <person name="Mascher T."/>
            <person name="Medema M.H."/>
            <person name="Devos D.P."/>
            <person name="Kaster A.-K."/>
            <person name="Ovreas L."/>
            <person name="Rohde M."/>
            <person name="Galperin M.Y."/>
            <person name="Jogler C."/>
        </authorList>
    </citation>
    <scope>NUCLEOTIDE SEQUENCE [LARGE SCALE GENOMIC DNA]</scope>
    <source>
        <strain evidence="2 3">Mal33</strain>
    </source>
</reference>
<gene>
    <name evidence="2" type="ORF">Mal33_35440</name>
</gene>
<proteinExistence type="predicted"/>
<evidence type="ECO:0000313" key="3">
    <source>
        <dbReference type="Proteomes" id="UP000316770"/>
    </source>
</evidence>
<keyword evidence="3" id="KW-1185">Reference proteome</keyword>
<feature type="compositionally biased region" description="Polar residues" evidence="1">
    <location>
        <begin position="47"/>
        <end position="63"/>
    </location>
</feature>